<gene>
    <name evidence="3" type="ORF">NS334_01030</name>
</gene>
<dbReference type="RefSeq" id="WP_083500166.1">
    <property type="nucleotide sequence ID" value="NZ_LDTB01000002.1"/>
</dbReference>
<organism evidence="3 4">
    <name type="scientific">Sphingomonas endophytica</name>
    <dbReference type="NCBI Taxonomy" id="869719"/>
    <lineage>
        <taxon>Bacteria</taxon>
        <taxon>Pseudomonadati</taxon>
        <taxon>Pseudomonadota</taxon>
        <taxon>Alphaproteobacteria</taxon>
        <taxon>Sphingomonadales</taxon>
        <taxon>Sphingomonadaceae</taxon>
        <taxon>Sphingomonas</taxon>
    </lineage>
</organism>
<name>A0A147IA01_9SPHN</name>
<evidence type="ECO:0000313" key="4">
    <source>
        <dbReference type="Proteomes" id="UP000074310"/>
    </source>
</evidence>
<dbReference type="EMBL" id="LDTB01000002">
    <property type="protein sequence ID" value="KTT76352.1"/>
    <property type="molecule type" value="Genomic_DNA"/>
</dbReference>
<feature type="domain" description="EF-hand" evidence="2">
    <location>
        <begin position="120"/>
        <end position="155"/>
    </location>
</feature>
<reference evidence="3 4" key="1">
    <citation type="journal article" date="2016" name="Front. Microbiol.">
        <title>Genomic Resource of Rice Seed Associated Bacteria.</title>
        <authorList>
            <person name="Midha S."/>
            <person name="Bansal K."/>
            <person name="Sharma S."/>
            <person name="Kumar N."/>
            <person name="Patil P.P."/>
            <person name="Chaudhry V."/>
            <person name="Patil P.B."/>
        </authorList>
    </citation>
    <scope>NUCLEOTIDE SEQUENCE [LARGE SCALE GENOMIC DNA]</scope>
    <source>
        <strain evidence="3 4">NS334</strain>
    </source>
</reference>
<dbReference type="InterPro" id="IPR018247">
    <property type="entry name" value="EF_Hand_1_Ca_BS"/>
</dbReference>
<dbReference type="PATRIC" id="fig|869719.3.peg.1063"/>
<dbReference type="PROSITE" id="PS50222">
    <property type="entry name" value="EF_HAND_2"/>
    <property type="match status" value="1"/>
</dbReference>
<dbReference type="Proteomes" id="UP000074310">
    <property type="component" value="Unassembled WGS sequence"/>
</dbReference>
<accession>A0A147IA01</accession>
<dbReference type="OrthoDB" id="5470953at2"/>
<proteinExistence type="predicted"/>
<dbReference type="Gene3D" id="1.10.238.10">
    <property type="entry name" value="EF-hand"/>
    <property type="match status" value="1"/>
</dbReference>
<sequence>MIPFALLLLAAAASQDAPQEGDITVRAPLPATPQTPATMVVEPVAMFIAACDGDGDAKVERYELETCVATSFAAFDPGKTGQMRYIAFGDWALRYLGDRAALPSPYEVDRDNDERVSLTELQDHFSRLFARYDRDGDHAISRAELLTYRTMPVDAQGPTAGRRPVTKDDAPAPEARRKGRRR</sequence>
<dbReference type="PROSITE" id="PS00018">
    <property type="entry name" value="EF_HAND_1"/>
    <property type="match status" value="1"/>
</dbReference>
<dbReference type="InterPro" id="IPR002048">
    <property type="entry name" value="EF_hand_dom"/>
</dbReference>
<evidence type="ECO:0000313" key="3">
    <source>
        <dbReference type="EMBL" id="KTT76352.1"/>
    </source>
</evidence>
<protein>
    <submittedName>
        <fullName evidence="3">Calcium-binding protein</fullName>
    </submittedName>
</protein>
<dbReference type="AlphaFoldDB" id="A0A147IA01"/>
<evidence type="ECO:0000259" key="2">
    <source>
        <dbReference type="PROSITE" id="PS50222"/>
    </source>
</evidence>
<dbReference type="SUPFAM" id="SSF47473">
    <property type="entry name" value="EF-hand"/>
    <property type="match status" value="1"/>
</dbReference>
<evidence type="ECO:0000256" key="1">
    <source>
        <dbReference type="SAM" id="MobiDB-lite"/>
    </source>
</evidence>
<keyword evidence="4" id="KW-1185">Reference proteome</keyword>
<dbReference type="InterPro" id="IPR011992">
    <property type="entry name" value="EF-hand-dom_pair"/>
</dbReference>
<feature type="region of interest" description="Disordered" evidence="1">
    <location>
        <begin position="151"/>
        <end position="182"/>
    </location>
</feature>
<comment type="caution">
    <text evidence="3">The sequence shown here is derived from an EMBL/GenBank/DDBJ whole genome shotgun (WGS) entry which is preliminary data.</text>
</comment>
<dbReference type="GO" id="GO:0005509">
    <property type="term" value="F:calcium ion binding"/>
    <property type="evidence" value="ECO:0007669"/>
    <property type="project" value="InterPro"/>
</dbReference>
<feature type="compositionally biased region" description="Basic and acidic residues" evidence="1">
    <location>
        <begin position="165"/>
        <end position="176"/>
    </location>
</feature>